<dbReference type="OrthoDB" id="953514at68336"/>
<dbReference type="AlphaFoldDB" id="A0A1I6G150"/>
<evidence type="ECO:0000313" key="2">
    <source>
        <dbReference type="Proteomes" id="UP000199534"/>
    </source>
</evidence>
<dbReference type="Proteomes" id="UP000199534">
    <property type="component" value="Unassembled WGS sequence"/>
</dbReference>
<dbReference type="RefSeq" id="WP_092981207.1">
    <property type="nucleotide sequence ID" value="NZ_FOYQ01000001.1"/>
</dbReference>
<gene>
    <name evidence="1" type="ORF">SAMN04490243_1045</name>
</gene>
<evidence type="ECO:0000313" key="1">
    <source>
        <dbReference type="EMBL" id="SFR35787.1"/>
    </source>
</evidence>
<protein>
    <submittedName>
        <fullName evidence="1">Uncharacterized protein</fullName>
    </submittedName>
</protein>
<accession>A0A1I6G150</accession>
<name>A0A1I6G150_9FLAO</name>
<sequence>MPPKLEAEKLLKENAAYSDPMNFALHLCSELIREYTKISPEPNKAQYWEEVKKELLKIKNSR</sequence>
<dbReference type="EMBL" id="FOYQ01000001">
    <property type="protein sequence ID" value="SFR35787.1"/>
    <property type="molecule type" value="Genomic_DNA"/>
</dbReference>
<organism evidence="1 2">
    <name type="scientific">Robiginitalea myxolifaciens</name>
    <dbReference type="NCBI Taxonomy" id="400055"/>
    <lineage>
        <taxon>Bacteria</taxon>
        <taxon>Pseudomonadati</taxon>
        <taxon>Bacteroidota</taxon>
        <taxon>Flavobacteriia</taxon>
        <taxon>Flavobacteriales</taxon>
        <taxon>Flavobacteriaceae</taxon>
        <taxon>Robiginitalea</taxon>
    </lineage>
</organism>
<keyword evidence="2" id="KW-1185">Reference proteome</keyword>
<proteinExistence type="predicted"/>
<reference evidence="1 2" key="1">
    <citation type="submission" date="2016-10" db="EMBL/GenBank/DDBJ databases">
        <authorList>
            <person name="de Groot N.N."/>
        </authorList>
    </citation>
    <scope>NUCLEOTIDE SEQUENCE [LARGE SCALE GENOMIC DNA]</scope>
    <source>
        <strain evidence="1 2">DSM 21019</strain>
    </source>
</reference>